<dbReference type="InterPro" id="IPR000754">
    <property type="entry name" value="Ribosomal_uS9"/>
</dbReference>
<dbReference type="InterPro" id="IPR020574">
    <property type="entry name" value="Ribosomal_uS9_CS"/>
</dbReference>
<dbReference type="Pfam" id="PF00380">
    <property type="entry name" value="Ribosomal_S9"/>
    <property type="match status" value="1"/>
</dbReference>
<evidence type="ECO:0000313" key="8">
    <source>
        <dbReference type="Proteomes" id="UP000034706"/>
    </source>
</evidence>
<dbReference type="Proteomes" id="UP000034706">
    <property type="component" value="Unassembled WGS sequence"/>
</dbReference>
<evidence type="ECO:0000256" key="2">
    <source>
        <dbReference type="ARBA" id="ARBA00022980"/>
    </source>
</evidence>
<keyword evidence="3 4" id="KW-0687">Ribonucleoprotein</keyword>
<evidence type="ECO:0000256" key="5">
    <source>
        <dbReference type="RuleBase" id="RU003816"/>
    </source>
</evidence>
<dbReference type="InterPro" id="IPR023035">
    <property type="entry name" value="Ribosomal_uS9_bac/plastid"/>
</dbReference>
<dbReference type="PANTHER" id="PTHR21569:SF1">
    <property type="entry name" value="SMALL RIBOSOMAL SUBUNIT PROTEIN US9M"/>
    <property type="match status" value="1"/>
</dbReference>
<evidence type="ECO:0000256" key="6">
    <source>
        <dbReference type="SAM" id="MobiDB-lite"/>
    </source>
</evidence>
<evidence type="ECO:0000256" key="4">
    <source>
        <dbReference type="RuleBase" id="RU003815"/>
    </source>
</evidence>
<dbReference type="InterPro" id="IPR020568">
    <property type="entry name" value="Ribosomal_Su5_D2-typ_SF"/>
</dbReference>
<feature type="compositionally biased region" description="Basic residues" evidence="6">
    <location>
        <begin position="120"/>
        <end position="139"/>
    </location>
</feature>
<evidence type="ECO:0000256" key="1">
    <source>
        <dbReference type="ARBA" id="ARBA00005251"/>
    </source>
</evidence>
<dbReference type="NCBIfam" id="NF001099">
    <property type="entry name" value="PRK00132.1"/>
    <property type="match status" value="1"/>
</dbReference>
<dbReference type="GO" id="GO:0022627">
    <property type="term" value="C:cytosolic small ribosomal subunit"/>
    <property type="evidence" value="ECO:0007669"/>
    <property type="project" value="TreeGrafter"/>
</dbReference>
<dbReference type="EMBL" id="LBVT01000017">
    <property type="protein sequence ID" value="KKQ91348.1"/>
    <property type="molecule type" value="Genomic_DNA"/>
</dbReference>
<evidence type="ECO:0000313" key="7">
    <source>
        <dbReference type="EMBL" id="KKQ91348.1"/>
    </source>
</evidence>
<comment type="caution">
    <text evidence="7">The sequence shown here is derived from an EMBL/GenBank/DDBJ whole genome shotgun (WGS) entry which is preliminary data.</text>
</comment>
<comment type="similarity">
    <text evidence="1 4">Belongs to the universal ribosomal protein uS9 family.</text>
</comment>
<evidence type="ECO:0000256" key="3">
    <source>
        <dbReference type="ARBA" id="ARBA00023274"/>
    </source>
</evidence>
<dbReference type="SUPFAM" id="SSF54211">
    <property type="entry name" value="Ribosomal protein S5 domain 2-like"/>
    <property type="match status" value="1"/>
</dbReference>
<accession>A0A0G0LHJ8</accession>
<dbReference type="GO" id="GO:0003723">
    <property type="term" value="F:RNA binding"/>
    <property type="evidence" value="ECO:0007669"/>
    <property type="project" value="TreeGrafter"/>
</dbReference>
<reference evidence="7 8" key="1">
    <citation type="journal article" date="2015" name="Nature">
        <title>rRNA introns, odd ribosomes, and small enigmatic genomes across a large radiation of phyla.</title>
        <authorList>
            <person name="Brown C.T."/>
            <person name="Hug L.A."/>
            <person name="Thomas B.C."/>
            <person name="Sharon I."/>
            <person name="Castelle C.J."/>
            <person name="Singh A."/>
            <person name="Wilkins M.J."/>
            <person name="Williams K.H."/>
            <person name="Banfield J.F."/>
        </authorList>
    </citation>
    <scope>NUCLEOTIDE SEQUENCE [LARGE SCALE GENOMIC DNA]</scope>
</reference>
<proteinExistence type="inferred from homology"/>
<dbReference type="InterPro" id="IPR014721">
    <property type="entry name" value="Ribsml_uS5_D2-typ_fold_subgr"/>
</dbReference>
<protein>
    <recommendedName>
        <fullName evidence="5">30S ribosomal protein S9</fullName>
    </recommendedName>
</protein>
<dbReference type="GO" id="GO:0006412">
    <property type="term" value="P:translation"/>
    <property type="evidence" value="ECO:0007669"/>
    <property type="project" value="InterPro"/>
</dbReference>
<dbReference type="Gene3D" id="3.30.230.10">
    <property type="match status" value="1"/>
</dbReference>
<sequence length="139" mass="15793">MAIKTKTTKINKYYEAVGRRKTAVARIRLWPNDSKQEVIVNDKNYSDYFPGKEMQGALLEPIVKSGIKNYKISVKVFGGGLRAQAYASRHGLSRALILAHPESKTNLKTFGFLTRDPRMKERKKAGLKGARRAPQWSKR</sequence>
<dbReference type="PATRIC" id="fig|1618611.3.peg.228"/>
<keyword evidence="2 4" id="KW-0689">Ribosomal protein</keyword>
<gene>
    <name evidence="7" type="ORF">UT16_C0017G0013</name>
</gene>
<dbReference type="AlphaFoldDB" id="A0A0G0LHJ8"/>
<dbReference type="PROSITE" id="PS00360">
    <property type="entry name" value="RIBOSOMAL_S9"/>
    <property type="match status" value="1"/>
</dbReference>
<dbReference type="GO" id="GO:0003735">
    <property type="term" value="F:structural constituent of ribosome"/>
    <property type="evidence" value="ECO:0007669"/>
    <property type="project" value="InterPro"/>
</dbReference>
<organism evidence="7 8">
    <name type="scientific">Candidatus Azambacteria bacterium GW2011_GWA2_39_10</name>
    <dbReference type="NCBI Taxonomy" id="1618611"/>
    <lineage>
        <taxon>Bacteria</taxon>
        <taxon>Candidatus Azamiibacteriota</taxon>
    </lineage>
</organism>
<dbReference type="PANTHER" id="PTHR21569">
    <property type="entry name" value="RIBOSOMAL PROTEIN S9"/>
    <property type="match status" value="1"/>
</dbReference>
<feature type="region of interest" description="Disordered" evidence="6">
    <location>
        <begin position="119"/>
        <end position="139"/>
    </location>
</feature>
<name>A0A0G0LHJ8_9BACT</name>